<evidence type="ECO:0000313" key="2">
    <source>
        <dbReference type="Proteomes" id="UP001627284"/>
    </source>
</evidence>
<keyword evidence="2" id="KW-1185">Reference proteome</keyword>
<gene>
    <name evidence="1" type="ORF">AABB24_039929</name>
</gene>
<protein>
    <submittedName>
        <fullName evidence="1">Uncharacterized protein</fullName>
    </submittedName>
</protein>
<comment type="caution">
    <text evidence="1">The sequence shown here is derived from an EMBL/GenBank/DDBJ whole genome shotgun (WGS) entry which is preliminary data.</text>
</comment>
<name>A0ABD2QSR7_9SOLN</name>
<dbReference type="AlphaFoldDB" id="A0ABD2QSR7"/>
<evidence type="ECO:0000313" key="1">
    <source>
        <dbReference type="EMBL" id="KAL3322574.1"/>
    </source>
</evidence>
<dbReference type="EMBL" id="JBJKTR010000024">
    <property type="protein sequence ID" value="KAL3322574.1"/>
    <property type="molecule type" value="Genomic_DNA"/>
</dbReference>
<accession>A0ABD2QSR7</accession>
<dbReference type="Proteomes" id="UP001627284">
    <property type="component" value="Unassembled WGS sequence"/>
</dbReference>
<reference evidence="1 2" key="1">
    <citation type="submission" date="2024-05" db="EMBL/GenBank/DDBJ databases">
        <title>De novo assembly of an allotetraploid wild potato.</title>
        <authorList>
            <person name="Hosaka A.J."/>
        </authorList>
    </citation>
    <scope>NUCLEOTIDE SEQUENCE [LARGE SCALE GENOMIC DNA]</scope>
    <source>
        <tissue evidence="1">Young leaves</tissue>
    </source>
</reference>
<sequence length="121" mass="14200">MEETNIPLVTSITPSNAYFDDMNAIHDVKSFVKKFHYESKKLWYLAGPAIFTYVPLPILNRCCYSNLCWSCWNHLTYCCFYPNPCYCWIFRGNTVGNGKRIGMIMSKYKRWYMTLCIGTSV</sequence>
<organism evidence="1 2">
    <name type="scientific">Solanum stoloniferum</name>
    <dbReference type="NCBI Taxonomy" id="62892"/>
    <lineage>
        <taxon>Eukaryota</taxon>
        <taxon>Viridiplantae</taxon>
        <taxon>Streptophyta</taxon>
        <taxon>Embryophyta</taxon>
        <taxon>Tracheophyta</taxon>
        <taxon>Spermatophyta</taxon>
        <taxon>Magnoliopsida</taxon>
        <taxon>eudicotyledons</taxon>
        <taxon>Gunneridae</taxon>
        <taxon>Pentapetalae</taxon>
        <taxon>asterids</taxon>
        <taxon>lamiids</taxon>
        <taxon>Solanales</taxon>
        <taxon>Solanaceae</taxon>
        <taxon>Solanoideae</taxon>
        <taxon>Solaneae</taxon>
        <taxon>Solanum</taxon>
    </lineage>
</organism>
<proteinExistence type="predicted"/>